<protein>
    <submittedName>
        <fullName evidence="1">Uncharacterized protein</fullName>
    </submittedName>
</protein>
<dbReference type="EMBL" id="AP011540">
    <property type="protein sequence ID" value="BAI65188.1"/>
    <property type="molecule type" value="Genomic_DNA"/>
</dbReference>
<organism evidence="1 2">
    <name type="scientific">Rothia mucilaginosa (strain DY-18)</name>
    <name type="common">Stomatococcus mucilaginosus</name>
    <dbReference type="NCBI Taxonomy" id="680646"/>
    <lineage>
        <taxon>Bacteria</taxon>
        <taxon>Bacillati</taxon>
        <taxon>Actinomycetota</taxon>
        <taxon>Actinomycetes</taxon>
        <taxon>Micrococcales</taxon>
        <taxon>Micrococcaceae</taxon>
        <taxon>Rothia</taxon>
    </lineage>
</organism>
<dbReference type="HOGENOM" id="CLU_407024_0_0_11"/>
<reference evidence="1 2" key="3">
    <citation type="journal article" date="2010" name="Sequencing">
        <title>Complete Genome Sequence of Rothia mucilaginosa DY-18: A Clinical Isolate with Dense Meshwork-Like Structures from a Persistent Apical Periodontitis Lesion.</title>
        <authorList>
            <person name="Yamane K."/>
            <person name="Nambu T."/>
            <person name="Yamanaka T."/>
            <person name="Mashimo C."/>
            <person name="Sugimori C."/>
            <person name="Leung K.-P."/>
            <person name="Fukushima H."/>
        </authorList>
    </citation>
    <scope>NUCLEOTIDE SEQUENCE [LARGE SCALE GENOMIC DNA]</scope>
    <source>
        <strain evidence="1 2">DY-18</strain>
    </source>
</reference>
<reference evidence="1 2" key="2">
    <citation type="journal article" date="2010" name="J Osaka Dent Univ">
        <title>Isolation and identification of Rothia mucilaginosa from persistent apical periodontitis lesions.</title>
        <authorList>
            <person name="Yamane K."/>
            <person name="Yoshida M."/>
            <person name="Fujihira T."/>
            <person name="Baba T."/>
            <person name="Tsuji N."/>
            <person name="Hayashi H."/>
            <person name="Sugimori C."/>
            <person name="Yamanaka T."/>
            <person name="Mashimo C."/>
            <person name="Nambu T."/>
            <person name="Kawai H."/>
            <person name="Fukushima H."/>
        </authorList>
    </citation>
    <scope>NUCLEOTIDE SEQUENCE [LARGE SCALE GENOMIC DNA]</scope>
    <source>
        <strain evidence="1 2">DY-18</strain>
    </source>
</reference>
<sequence length="675" mass="72866">MSSVWSMRSRHTGSFNILRSLGFDRCSVPGLLHHESATGRLSPRSPLARLIGAILSKKRNQLRFTGRTRHVIGVQSLLHNLGELSRRTVRTHATLRTLHSHRHQELWILNRRHTNEGSRVAVIATLLTRSFRSTGLTAHAVAGHLRRRGVALLHHILHESQAGGGSLLAHHAFARLHGTLMFGTVGVNDRVHNARLQTNTLIAQRLENHGGLQRSLRHTLTEEHGVLLAAVPIAPIADQALLLAGQLDAGELAHAVLLEPVVTLLLGELLTHEHGAGVHRVGNNAREGTALRRVLERVLEGLPVNREGCGYVVHARGGREALLNQRRGGQHFLGRTGLHVLRNSARSHVRRILNGCCPRVHRRGISESQNGAVTHIHNNGGTPFSLQLLSAGAHNLLGEVLDVSVNGQTNILTVHRQALLFLSHRNTHTISTNLVGALTGGTGKLLLEDTLNAHREVTGHRATLAVAVSLFNNVVLADHGATHTTVGVQALGERLTVDEGRTQSINLIENFRGDICLNHRVLGGAIQLGLDELIGNARVNGLENINHLVHQLVGGDLNLLGAILVVTLEGRHGALISGQVITLHSTRHDIAVDIQNLAAHSRQHLGAQTLLTGRIRHRTGIKALADKQIRTNDAQSTGGSGAGDKATAGQVRLTGCRFVRVLTRVGAHAVVLSLV</sequence>
<name>D2NU62_ROTMD</name>
<dbReference type="AlphaFoldDB" id="D2NU62"/>
<reference evidence="2" key="1">
    <citation type="submission" date="2009-07" db="EMBL/GenBank/DDBJ databases">
        <title>Complete genome sequence of Rothia mucilaginosa DJ.</title>
        <authorList>
            <person name="Yamane K."/>
            <person name="Nambu T."/>
            <person name="Mashimo C."/>
            <person name="Sugimori C."/>
            <person name="Yamanaka T."/>
            <person name="Leung K."/>
            <person name="Fukushima H."/>
        </authorList>
    </citation>
    <scope>NUCLEOTIDE SEQUENCE [LARGE SCALE GENOMIC DNA]</scope>
    <source>
        <strain evidence="2">DY-18</strain>
    </source>
</reference>
<gene>
    <name evidence="1" type="ordered locus">RMDY18_13560</name>
</gene>
<keyword evidence="2" id="KW-1185">Reference proteome</keyword>
<dbReference type="STRING" id="680646.RMDY18_13560"/>
<evidence type="ECO:0000313" key="1">
    <source>
        <dbReference type="EMBL" id="BAI65188.1"/>
    </source>
</evidence>
<accession>D2NU62</accession>
<proteinExistence type="predicted"/>
<dbReference type="Proteomes" id="UP000001883">
    <property type="component" value="Chromosome"/>
</dbReference>
<evidence type="ECO:0000313" key="2">
    <source>
        <dbReference type="Proteomes" id="UP000001883"/>
    </source>
</evidence>
<dbReference type="KEGG" id="rmu:RMDY18_13560"/>